<gene>
    <name evidence="1" type="ORF">OM075_00380</name>
</gene>
<evidence type="ECO:0000313" key="2">
    <source>
        <dbReference type="Proteomes" id="UP001209229"/>
    </source>
</evidence>
<protein>
    <recommendedName>
        <fullName evidence="3">UspA domain-containing protein</fullName>
    </recommendedName>
</protein>
<comment type="caution">
    <text evidence="1">The sequence shown here is derived from an EMBL/GenBank/DDBJ whole genome shotgun (WGS) entry which is preliminary data.</text>
</comment>
<keyword evidence="2" id="KW-1185">Reference proteome</keyword>
<dbReference type="SUPFAM" id="SSF52402">
    <property type="entry name" value="Adenine nucleotide alpha hydrolases-like"/>
    <property type="match status" value="1"/>
</dbReference>
<sequence length="280" mass="32214">MRRKIIEYINTTKNIEEAIKTSIHLGNKLNKDIELNIVVENAAASSLAGATPLTAASEAQIQQELLLEISSKAKEVVNKYEKDTADLNIEIKQSTSSLDYLIKEKSREKDTYLIILAQDSFRVDVSLLSFFDKFAQLAECPILRLPSDYTFKPFNRILYASDFLEEDIEKLKNLINIAKVFRSHITMLHISEKEDSNFRNTLDFANDIVQQIDYENIEVKTISSRDISTGINNYAHNNKYDLVVVLREHKNFFENIIQKSQSLEITKDSEKAILMFHELN</sequence>
<evidence type="ECO:0000313" key="1">
    <source>
        <dbReference type="EMBL" id="MCW3784895.1"/>
    </source>
</evidence>
<dbReference type="RefSeq" id="WP_301188466.1">
    <property type="nucleotide sequence ID" value="NZ_JAPDPJ010000001.1"/>
</dbReference>
<dbReference type="Proteomes" id="UP001209229">
    <property type="component" value="Unassembled WGS sequence"/>
</dbReference>
<dbReference type="AlphaFoldDB" id="A0AAE3M181"/>
<proteinExistence type="predicted"/>
<dbReference type="Gene3D" id="3.40.50.12370">
    <property type="match status" value="1"/>
</dbReference>
<reference evidence="1" key="1">
    <citation type="submission" date="2022-10" db="EMBL/GenBank/DDBJ databases">
        <authorList>
            <person name="Yu W.X."/>
        </authorList>
    </citation>
    <scope>NUCLEOTIDE SEQUENCE</scope>
    <source>
        <strain evidence="1">AAT</strain>
    </source>
</reference>
<dbReference type="EMBL" id="JAPDPJ010000001">
    <property type="protein sequence ID" value="MCW3784895.1"/>
    <property type="molecule type" value="Genomic_DNA"/>
</dbReference>
<evidence type="ECO:0008006" key="3">
    <source>
        <dbReference type="Google" id="ProtNLM"/>
    </source>
</evidence>
<organism evidence="1 2">
    <name type="scientific">Plebeiibacterium sediminum</name>
    <dbReference type="NCBI Taxonomy" id="2992112"/>
    <lineage>
        <taxon>Bacteria</taxon>
        <taxon>Pseudomonadati</taxon>
        <taxon>Bacteroidota</taxon>
        <taxon>Bacteroidia</taxon>
        <taxon>Marinilabiliales</taxon>
        <taxon>Marinilabiliaceae</taxon>
        <taxon>Plebeiibacterium</taxon>
    </lineage>
</organism>
<accession>A0AAE3M181</accession>
<name>A0AAE3M181_9BACT</name>